<dbReference type="Proteomes" id="UP000186817">
    <property type="component" value="Unassembled WGS sequence"/>
</dbReference>
<gene>
    <name evidence="2" type="ORF">AK812_SmicGene27582</name>
</gene>
<comment type="caution">
    <text evidence="2">The sequence shown here is derived from an EMBL/GenBank/DDBJ whole genome shotgun (WGS) entry which is preliminary data.</text>
</comment>
<organism evidence="2 3">
    <name type="scientific">Symbiodinium microadriaticum</name>
    <name type="common">Dinoflagellate</name>
    <name type="synonym">Zooxanthella microadriatica</name>
    <dbReference type="NCBI Taxonomy" id="2951"/>
    <lineage>
        <taxon>Eukaryota</taxon>
        <taxon>Sar</taxon>
        <taxon>Alveolata</taxon>
        <taxon>Dinophyceae</taxon>
        <taxon>Suessiales</taxon>
        <taxon>Symbiodiniaceae</taxon>
        <taxon>Symbiodinium</taxon>
    </lineage>
</organism>
<dbReference type="EMBL" id="LSRX01000694">
    <property type="protein sequence ID" value="OLP90802.1"/>
    <property type="molecule type" value="Genomic_DNA"/>
</dbReference>
<feature type="domain" description="DUF4116" evidence="1">
    <location>
        <begin position="68"/>
        <end position="111"/>
    </location>
</feature>
<name>A0A1Q9D6J7_SYMMI</name>
<accession>A0A1Q9D6J7</accession>
<dbReference type="AlphaFoldDB" id="A0A1Q9D6J7"/>
<dbReference type="OrthoDB" id="447781at2759"/>
<dbReference type="Pfam" id="PF13475">
    <property type="entry name" value="DUF4116"/>
    <property type="match status" value="1"/>
</dbReference>
<dbReference type="InterPro" id="IPR025197">
    <property type="entry name" value="DUF4116"/>
</dbReference>
<keyword evidence="3" id="KW-1185">Reference proteome</keyword>
<proteinExistence type="predicted"/>
<evidence type="ECO:0000313" key="3">
    <source>
        <dbReference type="Proteomes" id="UP000186817"/>
    </source>
</evidence>
<reference evidence="2 3" key="1">
    <citation type="submission" date="2016-02" db="EMBL/GenBank/DDBJ databases">
        <title>Genome analysis of coral dinoflagellate symbionts highlights evolutionary adaptations to a symbiotic lifestyle.</title>
        <authorList>
            <person name="Aranda M."/>
            <person name="Li Y."/>
            <person name="Liew Y.J."/>
            <person name="Baumgarten S."/>
            <person name="Simakov O."/>
            <person name="Wilson M."/>
            <person name="Piel J."/>
            <person name="Ashoor H."/>
            <person name="Bougouffa S."/>
            <person name="Bajic V.B."/>
            <person name="Ryu T."/>
            <person name="Ravasi T."/>
            <person name="Bayer T."/>
            <person name="Micklem G."/>
            <person name="Kim H."/>
            <person name="Bhak J."/>
            <person name="Lajeunesse T.C."/>
            <person name="Voolstra C.R."/>
        </authorList>
    </citation>
    <scope>NUCLEOTIDE SEQUENCE [LARGE SCALE GENOMIC DNA]</scope>
    <source>
        <strain evidence="2 3">CCMP2467</strain>
    </source>
</reference>
<evidence type="ECO:0000259" key="1">
    <source>
        <dbReference type="Pfam" id="PF13475"/>
    </source>
</evidence>
<evidence type="ECO:0000313" key="2">
    <source>
        <dbReference type="EMBL" id="OLP90802.1"/>
    </source>
</evidence>
<protein>
    <recommendedName>
        <fullName evidence="1">DUF4116 domain-containing protein</fullName>
    </recommendedName>
</protein>
<sequence length="133" mass="14452">MLEGHKALAKGIRLCLRPAEVGHKALAKGIRLCLRPAEVGDSFVLEDTWLAIEMLKRDGSILGDLPQEVVTAAVMQDGRSIMWASGQLKQDVPLALEAVRQDGRSLQFVAEALAAQCYPAVPDEDLAYEALLK</sequence>